<dbReference type="Proteomes" id="UP001307889">
    <property type="component" value="Chromosome 2"/>
</dbReference>
<protein>
    <recommendedName>
        <fullName evidence="3">Secreted protein</fullName>
    </recommendedName>
</protein>
<dbReference type="EMBL" id="AP028910">
    <property type="protein sequence ID" value="BES90190.1"/>
    <property type="molecule type" value="Genomic_DNA"/>
</dbReference>
<accession>A0ABN7AD37</accession>
<evidence type="ECO:0000313" key="2">
    <source>
        <dbReference type="Proteomes" id="UP001307889"/>
    </source>
</evidence>
<sequence length="103" mass="11396">MKKTAVLLVVVEASQDAAGPVLLHGDTCVSVRVWYTVSIFGYHHRGDCCFRYVVLPQLCPPLSFTNEDRILRLPGLTSGRVLSAFSRPLATSPDPRCFHPELV</sequence>
<keyword evidence="2" id="KW-1185">Reference proteome</keyword>
<gene>
    <name evidence="1" type="ORF">NTJ_02998</name>
</gene>
<evidence type="ECO:0008006" key="3">
    <source>
        <dbReference type="Google" id="ProtNLM"/>
    </source>
</evidence>
<name>A0ABN7AD37_9HEMI</name>
<organism evidence="1 2">
    <name type="scientific">Nesidiocoris tenuis</name>
    <dbReference type="NCBI Taxonomy" id="355587"/>
    <lineage>
        <taxon>Eukaryota</taxon>
        <taxon>Metazoa</taxon>
        <taxon>Ecdysozoa</taxon>
        <taxon>Arthropoda</taxon>
        <taxon>Hexapoda</taxon>
        <taxon>Insecta</taxon>
        <taxon>Pterygota</taxon>
        <taxon>Neoptera</taxon>
        <taxon>Paraneoptera</taxon>
        <taxon>Hemiptera</taxon>
        <taxon>Heteroptera</taxon>
        <taxon>Panheteroptera</taxon>
        <taxon>Cimicomorpha</taxon>
        <taxon>Miridae</taxon>
        <taxon>Dicyphina</taxon>
        <taxon>Nesidiocoris</taxon>
    </lineage>
</organism>
<proteinExistence type="predicted"/>
<reference evidence="1 2" key="1">
    <citation type="submission" date="2023-09" db="EMBL/GenBank/DDBJ databases">
        <title>Nesidiocoris tenuis whole genome shotgun sequence.</title>
        <authorList>
            <person name="Shibata T."/>
            <person name="Shimoda M."/>
            <person name="Kobayashi T."/>
            <person name="Uehara T."/>
        </authorList>
    </citation>
    <scope>NUCLEOTIDE SEQUENCE [LARGE SCALE GENOMIC DNA]</scope>
    <source>
        <strain evidence="1 2">Japan</strain>
    </source>
</reference>
<evidence type="ECO:0000313" key="1">
    <source>
        <dbReference type="EMBL" id="BES90190.1"/>
    </source>
</evidence>